<proteinExistence type="predicted"/>
<accession>A0A2I0JGD4</accession>
<dbReference type="Proteomes" id="UP000233551">
    <property type="component" value="Unassembled WGS sequence"/>
</dbReference>
<organism evidence="1 2">
    <name type="scientific">Punica granatum</name>
    <name type="common">Pomegranate</name>
    <dbReference type="NCBI Taxonomy" id="22663"/>
    <lineage>
        <taxon>Eukaryota</taxon>
        <taxon>Viridiplantae</taxon>
        <taxon>Streptophyta</taxon>
        <taxon>Embryophyta</taxon>
        <taxon>Tracheophyta</taxon>
        <taxon>Spermatophyta</taxon>
        <taxon>Magnoliopsida</taxon>
        <taxon>eudicotyledons</taxon>
        <taxon>Gunneridae</taxon>
        <taxon>Pentapetalae</taxon>
        <taxon>rosids</taxon>
        <taxon>malvids</taxon>
        <taxon>Myrtales</taxon>
        <taxon>Lythraceae</taxon>
        <taxon>Punica</taxon>
    </lineage>
</organism>
<gene>
    <name evidence="1" type="ORF">CRG98_024579</name>
</gene>
<keyword evidence="2" id="KW-1185">Reference proteome</keyword>
<sequence length="124" mass="13095">MARLAKVVGRNGTYGNSNVPEGLHWDPMVFAPRKFDGVWLKSGRAAIGISSGFPLVLASFDHEVGCAGMRREGLGVGAAGQEGWSRGLGGQAEVMGSSRGSGFEPWLGGLAWLNRGSHLTRRKA</sequence>
<comment type="caution">
    <text evidence="1">The sequence shown here is derived from an EMBL/GenBank/DDBJ whole genome shotgun (WGS) entry which is preliminary data.</text>
</comment>
<protein>
    <submittedName>
        <fullName evidence="1">Uncharacterized protein</fullName>
    </submittedName>
</protein>
<name>A0A2I0JGD4_PUNGR</name>
<dbReference type="EMBL" id="PGOL01001727">
    <property type="protein sequence ID" value="PKI55033.1"/>
    <property type="molecule type" value="Genomic_DNA"/>
</dbReference>
<evidence type="ECO:0000313" key="1">
    <source>
        <dbReference type="EMBL" id="PKI55033.1"/>
    </source>
</evidence>
<dbReference type="AlphaFoldDB" id="A0A2I0JGD4"/>
<reference evidence="1 2" key="1">
    <citation type="submission" date="2017-11" db="EMBL/GenBank/DDBJ databases">
        <title>De-novo sequencing of pomegranate (Punica granatum L.) genome.</title>
        <authorList>
            <person name="Akparov Z."/>
            <person name="Amiraslanov A."/>
            <person name="Hajiyeva S."/>
            <person name="Abbasov M."/>
            <person name="Kaur K."/>
            <person name="Hamwieh A."/>
            <person name="Solovyev V."/>
            <person name="Salamov A."/>
            <person name="Braich B."/>
            <person name="Kosarev P."/>
            <person name="Mahmoud A."/>
            <person name="Hajiyev E."/>
            <person name="Babayeva S."/>
            <person name="Izzatullayeva V."/>
            <person name="Mammadov A."/>
            <person name="Mammadov A."/>
            <person name="Sharifova S."/>
            <person name="Ojaghi J."/>
            <person name="Eynullazada K."/>
            <person name="Bayramov B."/>
            <person name="Abdulazimova A."/>
            <person name="Shahmuradov I."/>
        </authorList>
    </citation>
    <scope>NUCLEOTIDE SEQUENCE [LARGE SCALE GENOMIC DNA]</scope>
    <source>
        <strain evidence="2">cv. AG2017</strain>
        <tissue evidence="1">Leaf</tissue>
    </source>
</reference>
<evidence type="ECO:0000313" key="2">
    <source>
        <dbReference type="Proteomes" id="UP000233551"/>
    </source>
</evidence>